<name>A0A1V3IAF7_9PAST</name>
<dbReference type="Proteomes" id="UP000189437">
    <property type="component" value="Unassembled WGS sequence"/>
</dbReference>
<keyword evidence="3" id="KW-1185">Reference proteome</keyword>
<dbReference type="EMBL" id="MLHH01000005">
    <property type="protein sequence ID" value="OOF37144.1"/>
    <property type="molecule type" value="Genomic_DNA"/>
</dbReference>
<organism evidence="2 3">
    <name type="scientific">Rodentibacter heidelbergensis</name>
    <dbReference type="NCBI Taxonomy" id="1908258"/>
    <lineage>
        <taxon>Bacteria</taxon>
        <taxon>Pseudomonadati</taxon>
        <taxon>Pseudomonadota</taxon>
        <taxon>Gammaproteobacteria</taxon>
        <taxon>Pasteurellales</taxon>
        <taxon>Pasteurellaceae</taxon>
        <taxon>Rodentibacter</taxon>
    </lineage>
</organism>
<proteinExistence type="predicted"/>
<dbReference type="OrthoDB" id="5689950at2"/>
<evidence type="ECO:0000313" key="3">
    <source>
        <dbReference type="Proteomes" id="UP000189437"/>
    </source>
</evidence>
<feature type="signal peptide" evidence="1">
    <location>
        <begin position="1"/>
        <end position="20"/>
    </location>
</feature>
<reference evidence="2 3" key="1">
    <citation type="submission" date="2016-10" db="EMBL/GenBank/DDBJ databases">
        <title>Rodentibacter gen. nov. and new species.</title>
        <authorList>
            <person name="Christensen H."/>
        </authorList>
    </citation>
    <scope>NUCLEOTIDE SEQUENCE [LARGE SCALE GENOMIC DNA]</scope>
    <source>
        <strain evidence="2 3">Ac69</strain>
    </source>
</reference>
<dbReference type="InterPro" id="IPR012097">
    <property type="entry name" value="OapB"/>
</dbReference>
<accession>A0A1V3IAF7</accession>
<dbReference type="STRING" id="1908258.BKK48_02330"/>
<dbReference type="PROSITE" id="PS51257">
    <property type="entry name" value="PROKAR_LIPOPROTEIN"/>
    <property type="match status" value="1"/>
</dbReference>
<dbReference type="RefSeq" id="WP_077426600.1">
    <property type="nucleotide sequence ID" value="NZ_MLHH01000005.1"/>
</dbReference>
<protein>
    <submittedName>
        <fullName evidence="2">Opacity-associated protein OapB</fullName>
    </submittedName>
</protein>
<dbReference type="AlphaFoldDB" id="A0A1V3IAF7"/>
<comment type="caution">
    <text evidence="2">The sequence shown here is derived from an EMBL/GenBank/DDBJ whole genome shotgun (WGS) entry which is preliminary data.</text>
</comment>
<dbReference type="PIRSF" id="PIRSF007352">
    <property type="entry name" value="OapB"/>
    <property type="match status" value="1"/>
</dbReference>
<evidence type="ECO:0000313" key="2">
    <source>
        <dbReference type="EMBL" id="OOF37144.1"/>
    </source>
</evidence>
<dbReference type="Gene3D" id="2.40.128.200">
    <property type="match status" value="1"/>
</dbReference>
<dbReference type="InterPro" id="IPR036328">
    <property type="entry name" value="MliC_sf"/>
</dbReference>
<keyword evidence="1" id="KW-0732">Signal</keyword>
<feature type="chain" id="PRO_5012189225" evidence="1">
    <location>
        <begin position="21"/>
        <end position="134"/>
    </location>
</feature>
<sequence>MLKKTLFISTALLLSGCSQSPLLNEPPQQKMVVQKVDKTSQIGSAKLYFCKDDKEVRVVHTTQKRNKKMLKQVSISFNQVTEKLTLMISERGNNYGNIRWTWFERNDFSTLKTSVGEILAAQCRLKSTSSSTSK</sequence>
<gene>
    <name evidence="2" type="ORF">BKK48_02330</name>
</gene>
<evidence type="ECO:0000256" key="1">
    <source>
        <dbReference type="SAM" id="SignalP"/>
    </source>
</evidence>